<accession>A0ABM4URA1</accession>
<reference evidence="7" key="1">
    <citation type="submission" date="2025-08" db="UniProtKB">
        <authorList>
            <consortium name="RefSeq"/>
        </authorList>
    </citation>
    <scope>IDENTIFICATION</scope>
    <source>
        <tissue evidence="7">Leaves</tissue>
    </source>
</reference>
<evidence type="ECO:0000313" key="7">
    <source>
        <dbReference type="RefSeq" id="XP_071909794.1"/>
    </source>
</evidence>
<evidence type="ECO:0000313" key="6">
    <source>
        <dbReference type="Proteomes" id="UP001652660"/>
    </source>
</evidence>
<name>A0ABM4URA1_COFAR</name>
<proteinExistence type="inferred from homology"/>
<dbReference type="InterPro" id="IPR032799">
    <property type="entry name" value="TAXi_C"/>
</dbReference>
<dbReference type="GeneID" id="140008808"/>
<dbReference type="RefSeq" id="XP_071909794.1">
    <property type="nucleotide sequence ID" value="XM_072053693.1"/>
</dbReference>
<dbReference type="Gene3D" id="2.40.70.10">
    <property type="entry name" value="Acid Proteases"/>
    <property type="match status" value="2"/>
</dbReference>
<dbReference type="Pfam" id="PF14543">
    <property type="entry name" value="TAXi_N"/>
    <property type="match status" value="1"/>
</dbReference>
<dbReference type="InterPro" id="IPR051708">
    <property type="entry name" value="Plant_Aspart_Prot_A1"/>
</dbReference>
<dbReference type="InterPro" id="IPR021109">
    <property type="entry name" value="Peptidase_aspartic_dom_sf"/>
</dbReference>
<feature type="domain" description="Xylanase inhibitor C-terminal" evidence="4">
    <location>
        <begin position="205"/>
        <end position="319"/>
    </location>
</feature>
<feature type="domain" description="Xylanase inhibitor N-terminal" evidence="5">
    <location>
        <begin position="25"/>
        <end position="187"/>
    </location>
</feature>
<evidence type="ECO:0000256" key="3">
    <source>
        <dbReference type="ARBA" id="ARBA00022801"/>
    </source>
</evidence>
<gene>
    <name evidence="7" type="primary">LOC140008808</name>
</gene>
<evidence type="ECO:0000259" key="4">
    <source>
        <dbReference type="Pfam" id="PF14541"/>
    </source>
</evidence>
<sequence>MEISLARLNFLSMQAKGFTDQSDFQASEPPVQQTVAFDTSSSLFWVHCDNPVGGDGEYSLDPPYNSAESTIFSNLADCHEYCNHATQCFCDQKSCEYYLQYGTGFSREILASDRFIFKSSHNKGSLINDVVFGCSHEAETTANNYNGLLELGTAKHSILSQLGSGEFSYCIGKLDDSSYDKNILIVGKNLATGGDSTPFQIDGFKYYADLEGISFGGKMLNIDKEQLKISYHKGGAAFDSDASFSALQPMAYWKLHKEIVDLVGDSLERADYHGTYVTKLCHKGNLYIDSIGVPTATLHFANDSTMELDYENIFQQYSGKFDLIPSKLNP</sequence>
<dbReference type="SUPFAM" id="SSF50630">
    <property type="entry name" value="Acid proteases"/>
    <property type="match status" value="1"/>
</dbReference>
<dbReference type="Pfam" id="PF14541">
    <property type="entry name" value="TAXi_C"/>
    <property type="match status" value="1"/>
</dbReference>
<keyword evidence="6" id="KW-1185">Reference proteome</keyword>
<evidence type="ECO:0000256" key="1">
    <source>
        <dbReference type="ARBA" id="ARBA00007447"/>
    </source>
</evidence>
<evidence type="ECO:0000259" key="5">
    <source>
        <dbReference type="Pfam" id="PF14543"/>
    </source>
</evidence>
<comment type="similarity">
    <text evidence="1">Belongs to the peptidase A1 family.</text>
</comment>
<keyword evidence="3" id="KW-0378">Hydrolase</keyword>
<dbReference type="PANTHER" id="PTHR47967">
    <property type="entry name" value="OS07G0603500 PROTEIN-RELATED"/>
    <property type="match status" value="1"/>
</dbReference>
<keyword evidence="2" id="KW-0645">Protease</keyword>
<evidence type="ECO:0000256" key="2">
    <source>
        <dbReference type="ARBA" id="ARBA00022670"/>
    </source>
</evidence>
<dbReference type="Proteomes" id="UP001652660">
    <property type="component" value="Chromosome 6c"/>
</dbReference>
<dbReference type="InterPro" id="IPR032861">
    <property type="entry name" value="TAXi_N"/>
</dbReference>
<organism evidence="6 7">
    <name type="scientific">Coffea arabica</name>
    <name type="common">Arabian coffee</name>
    <dbReference type="NCBI Taxonomy" id="13443"/>
    <lineage>
        <taxon>Eukaryota</taxon>
        <taxon>Viridiplantae</taxon>
        <taxon>Streptophyta</taxon>
        <taxon>Embryophyta</taxon>
        <taxon>Tracheophyta</taxon>
        <taxon>Spermatophyta</taxon>
        <taxon>Magnoliopsida</taxon>
        <taxon>eudicotyledons</taxon>
        <taxon>Gunneridae</taxon>
        <taxon>Pentapetalae</taxon>
        <taxon>asterids</taxon>
        <taxon>lamiids</taxon>
        <taxon>Gentianales</taxon>
        <taxon>Rubiaceae</taxon>
        <taxon>Ixoroideae</taxon>
        <taxon>Gardenieae complex</taxon>
        <taxon>Bertiereae - Coffeeae clade</taxon>
        <taxon>Coffeeae</taxon>
        <taxon>Coffea</taxon>
    </lineage>
</organism>
<protein>
    <submittedName>
        <fullName evidence="7">Protein ASPARTIC PROTEASE IN GUARD CELL 1-like</fullName>
    </submittedName>
</protein>
<dbReference type="PANTHER" id="PTHR47967:SF14">
    <property type="entry name" value="EUKARYOTIC ASPARTYL PROTEASE FAMILY PROTEIN"/>
    <property type="match status" value="1"/>
</dbReference>